<keyword evidence="1" id="KW-0175">Coiled coil</keyword>
<name>A0ABR2CL71_9ROSI</name>
<organism evidence="2 3">
    <name type="scientific">Hibiscus sabdariffa</name>
    <name type="common">roselle</name>
    <dbReference type="NCBI Taxonomy" id="183260"/>
    <lineage>
        <taxon>Eukaryota</taxon>
        <taxon>Viridiplantae</taxon>
        <taxon>Streptophyta</taxon>
        <taxon>Embryophyta</taxon>
        <taxon>Tracheophyta</taxon>
        <taxon>Spermatophyta</taxon>
        <taxon>Magnoliopsida</taxon>
        <taxon>eudicotyledons</taxon>
        <taxon>Gunneridae</taxon>
        <taxon>Pentapetalae</taxon>
        <taxon>rosids</taxon>
        <taxon>malvids</taxon>
        <taxon>Malvales</taxon>
        <taxon>Malvaceae</taxon>
        <taxon>Malvoideae</taxon>
        <taxon>Hibiscus</taxon>
    </lineage>
</organism>
<dbReference type="PANTHER" id="PTHR48248">
    <property type="entry name" value="UVR DOMAIN-CONTAINING PROTEIN"/>
    <property type="match status" value="1"/>
</dbReference>
<reference evidence="2 3" key="1">
    <citation type="journal article" date="2024" name="G3 (Bethesda)">
        <title>Genome assembly of Hibiscus sabdariffa L. provides insights into metabolisms of medicinal natural products.</title>
        <authorList>
            <person name="Kim T."/>
        </authorList>
    </citation>
    <scope>NUCLEOTIDE SEQUENCE [LARGE SCALE GENOMIC DNA]</scope>
    <source>
        <strain evidence="2">TK-2024</strain>
        <tissue evidence="2">Old leaves</tissue>
    </source>
</reference>
<feature type="coiled-coil region" evidence="1">
    <location>
        <begin position="26"/>
        <end position="56"/>
    </location>
</feature>
<protein>
    <submittedName>
        <fullName evidence="2">Uncharacterized protein</fullName>
    </submittedName>
</protein>
<keyword evidence="3" id="KW-1185">Reference proteome</keyword>
<sequence>MRKRLGRLKVEMEDISREQQSIKEGQSQVRAKFNAIEEEYEQLRNETNQIIQQTANTQIRLGLMFSILKAREQGDLGKAAQLTALLREMVARDNYCKSGAPPRSYFKS</sequence>
<proteinExistence type="predicted"/>
<dbReference type="EMBL" id="JBBPBM010000049">
    <property type="protein sequence ID" value="KAK8519757.1"/>
    <property type="molecule type" value="Genomic_DNA"/>
</dbReference>
<dbReference type="PANTHER" id="PTHR48248:SF2">
    <property type="match status" value="1"/>
</dbReference>
<comment type="caution">
    <text evidence="2">The sequence shown here is derived from an EMBL/GenBank/DDBJ whole genome shotgun (WGS) entry which is preliminary data.</text>
</comment>
<gene>
    <name evidence="2" type="ORF">V6N12_003732</name>
</gene>
<evidence type="ECO:0000313" key="2">
    <source>
        <dbReference type="EMBL" id="KAK8519757.1"/>
    </source>
</evidence>
<dbReference type="Proteomes" id="UP001472677">
    <property type="component" value="Unassembled WGS sequence"/>
</dbReference>
<evidence type="ECO:0000313" key="3">
    <source>
        <dbReference type="Proteomes" id="UP001472677"/>
    </source>
</evidence>
<accession>A0ABR2CL71</accession>
<evidence type="ECO:0000256" key="1">
    <source>
        <dbReference type="SAM" id="Coils"/>
    </source>
</evidence>